<keyword evidence="4" id="KW-1185">Reference proteome</keyword>
<feature type="domain" description="DUF4126" evidence="2">
    <location>
        <begin position="3"/>
        <end position="185"/>
    </location>
</feature>
<keyword evidence="1" id="KW-0472">Membrane</keyword>
<sequence>MELLTGFGLATAAGLNAYIPLLALGLLSRFTSLVALPPGWAWLENGWVIAIVAVLLVVEVIADKIPALDSVNDTIQTFVRPTAGGIVFGSGTAAQTAAVADPGAFAQSGQWIPVAIGVVTALVVSLTKSTVRPAANVATAGVAAPVLSTVEDVTSVGLVFVAILLPILVLVALLALAWGIFRLWRWRKRRTEAKVGARARTNAAPQRAAVDPWE</sequence>
<keyword evidence="1" id="KW-0812">Transmembrane</keyword>
<dbReference type="EMBL" id="VOMB01000023">
    <property type="protein sequence ID" value="MBU9766250.1"/>
    <property type="molecule type" value="Genomic_DNA"/>
</dbReference>
<proteinExistence type="predicted"/>
<evidence type="ECO:0000313" key="3">
    <source>
        <dbReference type="EMBL" id="MBU9766250.1"/>
    </source>
</evidence>
<reference evidence="3 4" key="1">
    <citation type="journal article" date="2021" name="Sci. Rep.">
        <title>Phenotypic and genomic hallmarks of a novel, potentially pathogenic rapidly growing Mycobacterium species related to the Mycobacterium fortuitum complex.</title>
        <authorList>
            <person name="Gharbi R."/>
            <person name="Khanna V."/>
            <person name="Frigui W."/>
            <person name="Mhenni B."/>
            <person name="Brosch R."/>
            <person name="Mardassi H."/>
        </authorList>
    </citation>
    <scope>NUCLEOTIDE SEQUENCE [LARGE SCALE GENOMIC DNA]</scope>
    <source>
        <strain evidence="3 4">TNTM28</strain>
    </source>
</reference>
<comment type="caution">
    <text evidence="3">The sequence shown here is derived from an EMBL/GenBank/DDBJ whole genome shotgun (WGS) entry which is preliminary data.</text>
</comment>
<keyword evidence="1" id="KW-1133">Transmembrane helix</keyword>
<feature type="transmembrane region" description="Helical" evidence="1">
    <location>
        <begin position="39"/>
        <end position="62"/>
    </location>
</feature>
<dbReference type="RefSeq" id="WP_217160121.1">
    <property type="nucleotide sequence ID" value="NZ_VOMB01000023.1"/>
</dbReference>
<feature type="transmembrane region" description="Helical" evidence="1">
    <location>
        <begin position="6"/>
        <end position="27"/>
    </location>
</feature>
<dbReference type="InterPro" id="IPR025196">
    <property type="entry name" value="DUF4126"/>
</dbReference>
<name>A0ABS6KRR2_9MYCO</name>
<evidence type="ECO:0000259" key="2">
    <source>
        <dbReference type="Pfam" id="PF13548"/>
    </source>
</evidence>
<dbReference type="Pfam" id="PF13548">
    <property type="entry name" value="DUF4126"/>
    <property type="match status" value="1"/>
</dbReference>
<feature type="transmembrane region" description="Helical" evidence="1">
    <location>
        <begin position="156"/>
        <end position="181"/>
    </location>
</feature>
<protein>
    <submittedName>
        <fullName evidence="3">DUF4126 domain-containing protein</fullName>
    </submittedName>
</protein>
<accession>A0ABS6KRR2</accession>
<organism evidence="3 4">
    <name type="scientific">[Mycobacterium] fortunisiensis</name>
    <dbReference type="NCBI Taxonomy" id="2600579"/>
    <lineage>
        <taxon>Bacteria</taxon>
        <taxon>Bacillati</taxon>
        <taxon>Actinomycetota</taxon>
        <taxon>Actinomycetes</taxon>
        <taxon>Mycobacteriales</taxon>
        <taxon>Mycobacteriaceae</taxon>
        <taxon>Mycolicibacterium</taxon>
    </lineage>
</organism>
<gene>
    <name evidence="3" type="ORF">FR943_20690</name>
</gene>
<evidence type="ECO:0000256" key="1">
    <source>
        <dbReference type="SAM" id="Phobius"/>
    </source>
</evidence>
<evidence type="ECO:0000313" key="4">
    <source>
        <dbReference type="Proteomes" id="UP000812982"/>
    </source>
</evidence>
<dbReference type="Proteomes" id="UP000812982">
    <property type="component" value="Unassembled WGS sequence"/>
</dbReference>